<accession>A0A0G0JCR1</accession>
<comment type="caution">
    <text evidence="2">The sequence shown here is derived from an EMBL/GenBank/DDBJ whole genome shotgun (WGS) entry which is preliminary data.</text>
</comment>
<protein>
    <recommendedName>
        <fullName evidence="4">DUF5673 domain-containing protein</fullName>
    </recommendedName>
</protein>
<gene>
    <name evidence="2" type="ORF">US50_C0043G0001</name>
</gene>
<keyword evidence="1" id="KW-0472">Membrane</keyword>
<reference evidence="2 3" key="1">
    <citation type="journal article" date="2015" name="Nature">
        <title>rRNA introns, odd ribosomes, and small enigmatic genomes across a large radiation of phyla.</title>
        <authorList>
            <person name="Brown C.T."/>
            <person name="Hug L.A."/>
            <person name="Thomas B.C."/>
            <person name="Sharon I."/>
            <person name="Castelle C.J."/>
            <person name="Singh A."/>
            <person name="Wilkins M.J."/>
            <person name="Williams K.H."/>
            <person name="Banfield J.F."/>
        </authorList>
    </citation>
    <scope>NUCLEOTIDE SEQUENCE [LARGE SCALE GENOMIC DNA]</scope>
</reference>
<evidence type="ECO:0000256" key="1">
    <source>
        <dbReference type="SAM" id="Phobius"/>
    </source>
</evidence>
<dbReference type="Proteomes" id="UP000033876">
    <property type="component" value="Unassembled WGS sequence"/>
</dbReference>
<proteinExistence type="predicted"/>
<evidence type="ECO:0000313" key="3">
    <source>
        <dbReference type="Proteomes" id="UP000033876"/>
    </source>
</evidence>
<dbReference type="AlphaFoldDB" id="A0A0G0JCR1"/>
<keyword evidence="1" id="KW-1133">Transmembrane helix</keyword>
<name>A0A0G0JCR1_9BACT</name>
<keyword evidence="1" id="KW-0812">Transmembrane</keyword>
<dbReference type="EMBL" id="LBTF01000043">
    <property type="protein sequence ID" value="KKQ34569.1"/>
    <property type="molecule type" value="Genomic_DNA"/>
</dbReference>
<evidence type="ECO:0000313" key="2">
    <source>
        <dbReference type="EMBL" id="KKQ34569.1"/>
    </source>
</evidence>
<evidence type="ECO:0008006" key="4">
    <source>
        <dbReference type="Google" id="ProtNLM"/>
    </source>
</evidence>
<feature type="transmembrane region" description="Helical" evidence="1">
    <location>
        <begin position="28"/>
        <end position="45"/>
    </location>
</feature>
<organism evidence="2 3">
    <name type="scientific">Candidatus Nomurabacteria bacterium GW2011_GWB1_37_5</name>
    <dbReference type="NCBI Taxonomy" id="1618742"/>
    <lineage>
        <taxon>Bacteria</taxon>
        <taxon>Candidatus Nomuraibacteriota</taxon>
    </lineage>
</organism>
<sequence>MNEEQTEEKNILKWQAPAYDFKEKTADWLWAIVIIAICGSIASIIFKNFLFAIFIIIGAFLLIIFNFRKPELVDYLIDEHGIKIKDTRYRYRDLTSFWVDAHKNKKRVYVQCSNFLSPELILPIDDLDEDIVRNILNDHVEEVEVKEPLSHKVMDYFGF</sequence>
<feature type="transmembrane region" description="Helical" evidence="1">
    <location>
        <begin position="51"/>
        <end position="67"/>
    </location>
</feature>